<feature type="region of interest" description="Disordered" evidence="1">
    <location>
        <begin position="17"/>
        <end position="56"/>
    </location>
</feature>
<evidence type="ECO:0000256" key="1">
    <source>
        <dbReference type="SAM" id="MobiDB-lite"/>
    </source>
</evidence>
<feature type="compositionally biased region" description="Acidic residues" evidence="1">
    <location>
        <begin position="22"/>
        <end position="44"/>
    </location>
</feature>
<dbReference type="Proteomes" id="UP000823941">
    <property type="component" value="Chromosome 18"/>
</dbReference>
<proteinExistence type="predicted"/>
<feature type="chain" id="PRO_5046969418" evidence="2">
    <location>
        <begin position="21"/>
        <end position="141"/>
    </location>
</feature>
<name>A0ABQ7QAH3_PLUXY</name>
<evidence type="ECO:0000313" key="3">
    <source>
        <dbReference type="EMBL" id="KAG7302227.1"/>
    </source>
</evidence>
<accession>A0ABQ7QAH3</accession>
<protein>
    <submittedName>
        <fullName evidence="3">Uncharacterized protein</fullName>
    </submittedName>
</protein>
<feature type="signal peptide" evidence="2">
    <location>
        <begin position="1"/>
        <end position="20"/>
    </location>
</feature>
<comment type="caution">
    <text evidence="3">The sequence shown here is derived from an EMBL/GenBank/DDBJ whole genome shotgun (WGS) entry which is preliminary data.</text>
</comment>
<keyword evidence="2" id="KW-0732">Signal</keyword>
<evidence type="ECO:0000256" key="2">
    <source>
        <dbReference type="SAM" id="SignalP"/>
    </source>
</evidence>
<keyword evidence="4" id="KW-1185">Reference proteome</keyword>
<reference evidence="3 4" key="1">
    <citation type="submission" date="2021-06" db="EMBL/GenBank/DDBJ databases">
        <title>A haploid diamondback moth (Plutella xylostella L.) genome assembly resolves 31 chromosomes and identifies a diamide resistance mutation.</title>
        <authorList>
            <person name="Ward C.M."/>
            <person name="Perry K.D."/>
            <person name="Baker G."/>
            <person name="Powis K."/>
            <person name="Heckel D.G."/>
            <person name="Baxter S.W."/>
        </authorList>
    </citation>
    <scope>NUCLEOTIDE SEQUENCE [LARGE SCALE GENOMIC DNA]</scope>
    <source>
        <strain evidence="3 4">LV</strain>
        <tissue evidence="3">Single pupa</tissue>
    </source>
</reference>
<evidence type="ECO:0000313" key="4">
    <source>
        <dbReference type="Proteomes" id="UP000823941"/>
    </source>
</evidence>
<gene>
    <name evidence="3" type="ORF">JYU34_013708</name>
</gene>
<sequence>MKKLTCVMLLGLLLVQPSFSNNDDDDDEDSKDDGNDIDPEDDEVPDKRTRLPIGVSRSPKRKPLECFVCAYKAETPMRACLDPNKFRVHTITCHSVEDRCFTSVIAHASAYEAVVRGCRSGCVGSPDTTCCEVTPTVCTWR</sequence>
<organism evidence="3 4">
    <name type="scientific">Plutella xylostella</name>
    <name type="common">Diamondback moth</name>
    <name type="synonym">Plutella maculipennis</name>
    <dbReference type="NCBI Taxonomy" id="51655"/>
    <lineage>
        <taxon>Eukaryota</taxon>
        <taxon>Metazoa</taxon>
        <taxon>Ecdysozoa</taxon>
        <taxon>Arthropoda</taxon>
        <taxon>Hexapoda</taxon>
        <taxon>Insecta</taxon>
        <taxon>Pterygota</taxon>
        <taxon>Neoptera</taxon>
        <taxon>Endopterygota</taxon>
        <taxon>Lepidoptera</taxon>
        <taxon>Glossata</taxon>
        <taxon>Ditrysia</taxon>
        <taxon>Yponomeutoidea</taxon>
        <taxon>Plutellidae</taxon>
        <taxon>Plutella</taxon>
    </lineage>
</organism>
<dbReference type="EMBL" id="JAHIBW010000018">
    <property type="protein sequence ID" value="KAG7302227.1"/>
    <property type="molecule type" value="Genomic_DNA"/>
</dbReference>